<protein>
    <submittedName>
        <fullName evidence="1">Uncharacterized protein</fullName>
    </submittedName>
</protein>
<dbReference type="EMBL" id="JAXIVS010000016">
    <property type="protein sequence ID" value="MDY7231890.1"/>
    <property type="molecule type" value="Genomic_DNA"/>
</dbReference>
<gene>
    <name evidence="1" type="ORF">SYV04_36220</name>
</gene>
<proteinExistence type="predicted"/>
<keyword evidence="2" id="KW-1185">Reference proteome</keyword>
<name>A0ABU5HEI7_9BACT</name>
<dbReference type="Proteomes" id="UP001291309">
    <property type="component" value="Unassembled WGS sequence"/>
</dbReference>
<organism evidence="1 2">
    <name type="scientific">Hyalangium rubrum</name>
    <dbReference type="NCBI Taxonomy" id="3103134"/>
    <lineage>
        <taxon>Bacteria</taxon>
        <taxon>Pseudomonadati</taxon>
        <taxon>Myxococcota</taxon>
        <taxon>Myxococcia</taxon>
        <taxon>Myxococcales</taxon>
        <taxon>Cystobacterineae</taxon>
        <taxon>Archangiaceae</taxon>
        <taxon>Hyalangium</taxon>
    </lineage>
</organism>
<accession>A0ABU5HEI7</accession>
<evidence type="ECO:0000313" key="1">
    <source>
        <dbReference type="EMBL" id="MDY7231890.1"/>
    </source>
</evidence>
<comment type="caution">
    <text evidence="1">The sequence shown here is derived from an EMBL/GenBank/DDBJ whole genome shotgun (WGS) entry which is preliminary data.</text>
</comment>
<evidence type="ECO:0000313" key="2">
    <source>
        <dbReference type="Proteomes" id="UP001291309"/>
    </source>
</evidence>
<reference evidence="1 2" key="1">
    <citation type="submission" date="2023-12" db="EMBL/GenBank/DDBJ databases">
        <title>the genome sequence of Hyalangium sp. s54d21.</title>
        <authorList>
            <person name="Zhang X."/>
        </authorList>
    </citation>
    <scope>NUCLEOTIDE SEQUENCE [LARGE SCALE GENOMIC DNA]</scope>
    <source>
        <strain evidence="2">s54d21</strain>
    </source>
</reference>
<sequence>MFYPLNLCGHLRGPGGACIDFPECKREPVSADKMGPLVQRAGELRARLLAHPSQAFTGEGRAAVADKLGAAVTLAECLNVVLISMLEDRAAMTTEEQAKLATIGANVEMRVRDLRELFTAWTAGGQS</sequence>
<dbReference type="RefSeq" id="WP_321550601.1">
    <property type="nucleotide sequence ID" value="NZ_JAXIVS010000016.1"/>
</dbReference>